<feature type="domain" description="Importin subunit beta-1/Transportin-1-like TPR repeats" evidence="2">
    <location>
        <begin position="1"/>
        <end position="100"/>
    </location>
</feature>
<comment type="caution">
    <text evidence="3">The sequence shown here is derived from an EMBL/GenBank/DDBJ whole genome shotgun (WGS) entry which is preliminary data.</text>
</comment>
<sequence>MTTIIQLANSSGKQSTILEDIFLSVNAITTSLEGEFAHYLESFSPFLYSALQNHEEHQLCLIALGLIGDICHGEQVLPYCDTFMPLLVQTLQNPSLSDKIEVFDTLKIDDLEKKETKLVPTDFGIATGPTPLPFATLMLVSLKLALSFPLASLDMTIVAPALPMTTSEFGAFNEIAC</sequence>
<dbReference type="SUPFAM" id="SSF48371">
    <property type="entry name" value="ARM repeat"/>
    <property type="match status" value="1"/>
</dbReference>
<dbReference type="Gene3D" id="1.25.10.10">
    <property type="entry name" value="Leucine-rich Repeat Variant"/>
    <property type="match status" value="1"/>
</dbReference>
<evidence type="ECO:0000256" key="1">
    <source>
        <dbReference type="ARBA" id="ARBA00022737"/>
    </source>
</evidence>
<dbReference type="InterPro" id="IPR058584">
    <property type="entry name" value="IMB1_TNPO1-like_TPR"/>
</dbReference>
<dbReference type="Pfam" id="PF25574">
    <property type="entry name" value="TPR_IMB1"/>
    <property type="match status" value="1"/>
</dbReference>
<dbReference type="InterPro" id="IPR016024">
    <property type="entry name" value="ARM-type_fold"/>
</dbReference>
<gene>
    <name evidence="3" type="primary">kap95_5</name>
    <name evidence="3" type="ORF">K7432_014885</name>
</gene>
<keyword evidence="1" id="KW-0677">Repeat</keyword>
<organism evidence="3 4">
    <name type="scientific">Basidiobolus ranarum</name>
    <dbReference type="NCBI Taxonomy" id="34480"/>
    <lineage>
        <taxon>Eukaryota</taxon>
        <taxon>Fungi</taxon>
        <taxon>Fungi incertae sedis</taxon>
        <taxon>Zoopagomycota</taxon>
        <taxon>Entomophthoromycotina</taxon>
        <taxon>Basidiobolomycetes</taxon>
        <taxon>Basidiobolales</taxon>
        <taxon>Basidiobolaceae</taxon>
        <taxon>Basidiobolus</taxon>
    </lineage>
</organism>
<proteinExistence type="predicted"/>
<evidence type="ECO:0000313" key="3">
    <source>
        <dbReference type="EMBL" id="KAK9687195.1"/>
    </source>
</evidence>
<evidence type="ECO:0000313" key="4">
    <source>
        <dbReference type="Proteomes" id="UP001479436"/>
    </source>
</evidence>
<evidence type="ECO:0000259" key="2">
    <source>
        <dbReference type="Pfam" id="PF25574"/>
    </source>
</evidence>
<dbReference type="Proteomes" id="UP001479436">
    <property type="component" value="Unassembled WGS sequence"/>
</dbReference>
<dbReference type="InterPro" id="IPR011989">
    <property type="entry name" value="ARM-like"/>
</dbReference>
<keyword evidence="4" id="KW-1185">Reference proteome</keyword>
<dbReference type="EMBL" id="JASJQH010008701">
    <property type="protein sequence ID" value="KAK9687195.1"/>
    <property type="molecule type" value="Genomic_DNA"/>
</dbReference>
<reference evidence="3 4" key="1">
    <citation type="submission" date="2023-04" db="EMBL/GenBank/DDBJ databases">
        <title>Genome of Basidiobolus ranarum AG-B5.</title>
        <authorList>
            <person name="Stajich J.E."/>
            <person name="Carter-House D."/>
            <person name="Gryganskyi A."/>
        </authorList>
    </citation>
    <scope>NUCLEOTIDE SEQUENCE [LARGE SCALE GENOMIC DNA]</scope>
    <source>
        <strain evidence="3 4">AG-B5</strain>
    </source>
</reference>
<name>A0ABR2VPQ9_9FUNG</name>
<protein>
    <submittedName>
        <fullName evidence="3">Karyopherin Kap95</fullName>
    </submittedName>
</protein>
<accession>A0ABR2VPQ9</accession>